<dbReference type="InterPro" id="IPR044023">
    <property type="entry name" value="Ig_7"/>
</dbReference>
<dbReference type="Proteomes" id="UP000655016">
    <property type="component" value="Unassembled WGS sequence"/>
</dbReference>
<sequence>MVNGTKYYASQTLNGCESALRTEVTVIINVVAAPTGNTNQEFCNSAKIEDLAAVGSNIQWFAGATGGIALSSNITLVNGVKYYASQTINGCQSASRLAVTAVIKTVPNPTGPGIQQFCSESNPTLADVYVNSNQVIWYDSFINGNILSLDYRLTDGETVYAGIYDSTTKCESASRLAVTVTIMDSKLEYYNLITVNGNNLNNKLTIKGIDKFPVNNIEIFNRYGNLVWKTDNYNNENNFFEGKSNSRDVFMKNNFLPTGTYYFVLKYRTNCKSNQLKGFLQIDNNQ</sequence>
<dbReference type="Pfam" id="PF13585">
    <property type="entry name" value="CHU_C"/>
    <property type="match status" value="1"/>
</dbReference>
<accession>A0ABQ1TRH8</accession>
<reference evidence="3" key="1">
    <citation type="journal article" date="2019" name="Int. J. Syst. Evol. Microbiol.">
        <title>The Global Catalogue of Microorganisms (GCM) 10K type strain sequencing project: providing services to taxonomists for standard genome sequencing and annotation.</title>
        <authorList>
            <consortium name="The Broad Institute Genomics Platform"/>
            <consortium name="The Broad Institute Genome Sequencing Center for Infectious Disease"/>
            <person name="Wu L."/>
            <person name="Ma J."/>
        </authorList>
    </citation>
    <scope>NUCLEOTIDE SEQUENCE [LARGE SCALE GENOMIC DNA]</scope>
    <source>
        <strain evidence="3">CGMCC 1.16060</strain>
    </source>
</reference>
<protein>
    <recommendedName>
        <fullName evidence="1">Ig-like domain-containing protein</fullName>
    </recommendedName>
</protein>
<keyword evidence="3" id="KW-1185">Reference proteome</keyword>
<organism evidence="2 3">
    <name type="scientific">Flavobacterium limi</name>
    <dbReference type="NCBI Taxonomy" id="2045105"/>
    <lineage>
        <taxon>Bacteria</taxon>
        <taxon>Pseudomonadati</taxon>
        <taxon>Bacteroidota</taxon>
        <taxon>Flavobacteriia</taxon>
        <taxon>Flavobacteriales</taxon>
        <taxon>Flavobacteriaceae</taxon>
        <taxon>Flavobacterium</taxon>
    </lineage>
</organism>
<dbReference type="Pfam" id="PF19081">
    <property type="entry name" value="Ig_7"/>
    <property type="match status" value="1"/>
</dbReference>
<gene>
    <name evidence="2" type="ORF">GCM10011518_08260</name>
</gene>
<evidence type="ECO:0000313" key="3">
    <source>
        <dbReference type="Proteomes" id="UP000655016"/>
    </source>
</evidence>
<name>A0ABQ1TRH8_9FLAO</name>
<proteinExistence type="predicted"/>
<dbReference type="EMBL" id="BMKP01000001">
    <property type="protein sequence ID" value="GGF01184.1"/>
    <property type="molecule type" value="Genomic_DNA"/>
</dbReference>
<comment type="caution">
    <text evidence="2">The sequence shown here is derived from an EMBL/GenBank/DDBJ whole genome shotgun (WGS) entry which is preliminary data.</text>
</comment>
<evidence type="ECO:0000259" key="1">
    <source>
        <dbReference type="Pfam" id="PF19081"/>
    </source>
</evidence>
<feature type="domain" description="Ig-like" evidence="1">
    <location>
        <begin position="33"/>
        <end position="103"/>
    </location>
</feature>
<evidence type="ECO:0000313" key="2">
    <source>
        <dbReference type="EMBL" id="GGF01184.1"/>
    </source>
</evidence>